<accession>F0ZXV5</accession>
<organism evidence="2 3">
    <name type="scientific">Dictyostelium purpureum</name>
    <name type="common">Slime mold</name>
    <dbReference type="NCBI Taxonomy" id="5786"/>
    <lineage>
        <taxon>Eukaryota</taxon>
        <taxon>Amoebozoa</taxon>
        <taxon>Evosea</taxon>
        <taxon>Eumycetozoa</taxon>
        <taxon>Dictyostelia</taxon>
        <taxon>Dictyosteliales</taxon>
        <taxon>Dictyosteliaceae</taxon>
        <taxon>Dictyostelium</taxon>
    </lineage>
</organism>
<dbReference type="KEGG" id="dpp:DICPUDRAFT_82867"/>
<evidence type="ECO:0000313" key="2">
    <source>
        <dbReference type="EMBL" id="EGC31222.1"/>
    </source>
</evidence>
<reference evidence="3" key="1">
    <citation type="journal article" date="2011" name="Genome Biol.">
        <title>Comparative genomics of the social amoebae Dictyostelium discoideum and Dictyostelium purpureum.</title>
        <authorList>
            <consortium name="US DOE Joint Genome Institute (JGI-PGF)"/>
            <person name="Sucgang R."/>
            <person name="Kuo A."/>
            <person name="Tian X."/>
            <person name="Salerno W."/>
            <person name="Parikh A."/>
            <person name="Feasley C.L."/>
            <person name="Dalin E."/>
            <person name="Tu H."/>
            <person name="Huang E."/>
            <person name="Barry K."/>
            <person name="Lindquist E."/>
            <person name="Shapiro H."/>
            <person name="Bruce D."/>
            <person name="Schmutz J."/>
            <person name="Salamov A."/>
            <person name="Fey P."/>
            <person name="Gaudet P."/>
            <person name="Anjard C."/>
            <person name="Babu M.M."/>
            <person name="Basu S."/>
            <person name="Bushmanova Y."/>
            <person name="van der Wel H."/>
            <person name="Katoh-Kurasawa M."/>
            <person name="Dinh C."/>
            <person name="Coutinho P.M."/>
            <person name="Saito T."/>
            <person name="Elias M."/>
            <person name="Schaap P."/>
            <person name="Kay R.R."/>
            <person name="Henrissat B."/>
            <person name="Eichinger L."/>
            <person name="Rivero F."/>
            <person name="Putnam N.H."/>
            <person name="West C.M."/>
            <person name="Loomis W.F."/>
            <person name="Chisholm R.L."/>
            <person name="Shaulsky G."/>
            <person name="Strassmann J.E."/>
            <person name="Queller D.C."/>
            <person name="Kuspa A."/>
            <person name="Grigoriev I.V."/>
        </authorList>
    </citation>
    <scope>NUCLEOTIDE SEQUENCE [LARGE SCALE GENOMIC DNA]</scope>
    <source>
        <strain evidence="3">QSDP1</strain>
    </source>
</reference>
<protein>
    <submittedName>
        <fullName evidence="2">Uncharacterized protein</fullName>
    </submittedName>
</protein>
<evidence type="ECO:0000256" key="1">
    <source>
        <dbReference type="SAM" id="MobiDB-lite"/>
    </source>
</evidence>
<dbReference type="RefSeq" id="XP_003292252.1">
    <property type="nucleotide sequence ID" value="XM_003292204.1"/>
</dbReference>
<dbReference type="Proteomes" id="UP000001064">
    <property type="component" value="Unassembled WGS sequence"/>
</dbReference>
<dbReference type="GeneID" id="10505996"/>
<keyword evidence="3" id="KW-1185">Reference proteome</keyword>
<sequence length="225" mass="26386">MDFVFIFFAAVISFLLGFIYNSVAKYVQLKNQLQAKKELEKDQLFKISNLKHQIKKFDLEKKIHHDQLSIQSKKQEIVDQINKGEHVKLINAIDDQSNEIGQLFSLINQQKQSIHAHGIKQGKLVEERDSLKVKLEDEIRKSNELQEKILEKERIIQMVEKKIEVEQQVLLQLSIENNEELEKLNFKEGQLEENNMNIREQDPFDREPIDMDANSEISDIDSNSN</sequence>
<feature type="compositionally biased region" description="Basic and acidic residues" evidence="1">
    <location>
        <begin position="199"/>
        <end position="209"/>
    </location>
</feature>
<evidence type="ECO:0000313" key="3">
    <source>
        <dbReference type="Proteomes" id="UP000001064"/>
    </source>
</evidence>
<gene>
    <name evidence="2" type="ORF">DICPUDRAFT_82867</name>
</gene>
<dbReference type="VEuPathDB" id="AmoebaDB:DICPUDRAFT_82867"/>
<proteinExistence type="predicted"/>
<feature type="compositionally biased region" description="Low complexity" evidence="1">
    <location>
        <begin position="214"/>
        <end position="225"/>
    </location>
</feature>
<name>F0ZXV5_DICPU</name>
<dbReference type="EMBL" id="GL871268">
    <property type="protein sequence ID" value="EGC31222.1"/>
    <property type="molecule type" value="Genomic_DNA"/>
</dbReference>
<feature type="region of interest" description="Disordered" evidence="1">
    <location>
        <begin position="189"/>
        <end position="225"/>
    </location>
</feature>
<dbReference type="AlphaFoldDB" id="F0ZXV5"/>
<dbReference type="InParanoid" id="F0ZXV5"/>